<accession>A0A0E9ST84</accession>
<sequence length="34" mass="3826">MSKMNTGKHALISPNNLSLLSSYIIKITLTKYLM</sequence>
<evidence type="ECO:0000313" key="1">
    <source>
        <dbReference type="EMBL" id="JAH44526.1"/>
    </source>
</evidence>
<reference evidence="1" key="2">
    <citation type="journal article" date="2015" name="Fish Shellfish Immunol.">
        <title>Early steps in the European eel (Anguilla anguilla)-Vibrio vulnificus interaction in the gills: Role of the RtxA13 toxin.</title>
        <authorList>
            <person name="Callol A."/>
            <person name="Pajuelo D."/>
            <person name="Ebbesson L."/>
            <person name="Teles M."/>
            <person name="MacKenzie S."/>
            <person name="Amaro C."/>
        </authorList>
    </citation>
    <scope>NUCLEOTIDE SEQUENCE</scope>
</reference>
<reference evidence="1" key="1">
    <citation type="submission" date="2014-11" db="EMBL/GenBank/DDBJ databases">
        <authorList>
            <person name="Amaro Gonzalez C."/>
        </authorList>
    </citation>
    <scope>NUCLEOTIDE SEQUENCE</scope>
</reference>
<protein>
    <submittedName>
        <fullName evidence="1">Uncharacterized protein</fullName>
    </submittedName>
</protein>
<name>A0A0E9ST84_ANGAN</name>
<dbReference type="EMBL" id="GBXM01064051">
    <property type="protein sequence ID" value="JAH44526.1"/>
    <property type="molecule type" value="Transcribed_RNA"/>
</dbReference>
<organism evidence="1">
    <name type="scientific">Anguilla anguilla</name>
    <name type="common">European freshwater eel</name>
    <name type="synonym">Muraena anguilla</name>
    <dbReference type="NCBI Taxonomy" id="7936"/>
    <lineage>
        <taxon>Eukaryota</taxon>
        <taxon>Metazoa</taxon>
        <taxon>Chordata</taxon>
        <taxon>Craniata</taxon>
        <taxon>Vertebrata</taxon>
        <taxon>Euteleostomi</taxon>
        <taxon>Actinopterygii</taxon>
        <taxon>Neopterygii</taxon>
        <taxon>Teleostei</taxon>
        <taxon>Anguilliformes</taxon>
        <taxon>Anguillidae</taxon>
        <taxon>Anguilla</taxon>
    </lineage>
</organism>
<dbReference type="AlphaFoldDB" id="A0A0E9ST84"/>
<proteinExistence type="predicted"/>